<feature type="domain" description="RecA family profile 1" evidence="8">
    <location>
        <begin position="81"/>
        <end position="269"/>
    </location>
</feature>
<dbReference type="GO" id="GO:0007131">
    <property type="term" value="P:reciprocal meiotic recombination"/>
    <property type="evidence" value="ECO:0007669"/>
    <property type="project" value="TreeGrafter"/>
</dbReference>
<dbReference type="GO" id="GO:0000400">
    <property type="term" value="F:four-way junction DNA binding"/>
    <property type="evidence" value="ECO:0007669"/>
    <property type="project" value="TreeGrafter"/>
</dbReference>
<accession>A0A433QVV7</accession>
<keyword evidence="10" id="KW-1185">Reference proteome</keyword>
<evidence type="ECO:0000256" key="3">
    <source>
        <dbReference type="ARBA" id="ARBA00022763"/>
    </source>
</evidence>
<keyword evidence="6" id="KW-0539">Nucleus</keyword>
<dbReference type="InterPro" id="IPR027417">
    <property type="entry name" value="P-loop_NTPase"/>
</dbReference>
<protein>
    <recommendedName>
        <fullName evidence="7">DNA repair protein RAD51 homolog 3</fullName>
    </recommendedName>
</protein>
<dbReference type="EMBL" id="RBNJ01000830">
    <property type="protein sequence ID" value="RUS33942.1"/>
    <property type="molecule type" value="Genomic_DNA"/>
</dbReference>
<evidence type="ECO:0000313" key="10">
    <source>
        <dbReference type="Proteomes" id="UP000274822"/>
    </source>
</evidence>
<dbReference type="PANTHER" id="PTHR46239">
    <property type="entry name" value="DNA REPAIR PROTEIN RAD51 HOMOLOG 3 RAD51C"/>
    <property type="match status" value="1"/>
</dbReference>
<dbReference type="InterPro" id="IPR013632">
    <property type="entry name" value="Rad51_C"/>
</dbReference>
<organism evidence="9 10">
    <name type="scientific">Jimgerdemannia flammicorona</name>
    <dbReference type="NCBI Taxonomy" id="994334"/>
    <lineage>
        <taxon>Eukaryota</taxon>
        <taxon>Fungi</taxon>
        <taxon>Fungi incertae sedis</taxon>
        <taxon>Mucoromycota</taxon>
        <taxon>Mucoromycotina</taxon>
        <taxon>Endogonomycetes</taxon>
        <taxon>Endogonales</taxon>
        <taxon>Endogonaceae</taxon>
        <taxon>Jimgerdemannia</taxon>
    </lineage>
</organism>
<dbReference type="InterPro" id="IPR020588">
    <property type="entry name" value="RecA_ATP-bd"/>
</dbReference>
<evidence type="ECO:0000256" key="6">
    <source>
        <dbReference type="ARBA" id="ARBA00023242"/>
    </source>
</evidence>
<evidence type="ECO:0000256" key="7">
    <source>
        <dbReference type="ARBA" id="ARBA00040674"/>
    </source>
</evidence>
<evidence type="ECO:0000256" key="2">
    <source>
        <dbReference type="ARBA" id="ARBA00022741"/>
    </source>
</evidence>
<dbReference type="InterPro" id="IPR052093">
    <property type="entry name" value="HR_Repair_Mediator"/>
</dbReference>
<keyword evidence="3" id="KW-0227">DNA damage</keyword>
<dbReference type="Gene3D" id="1.10.150.20">
    <property type="entry name" value="5' to 3' exonuclease, C-terminal subdomain"/>
    <property type="match status" value="1"/>
</dbReference>
<dbReference type="GO" id="GO:0005524">
    <property type="term" value="F:ATP binding"/>
    <property type="evidence" value="ECO:0007669"/>
    <property type="project" value="UniProtKB-KW"/>
</dbReference>
<evidence type="ECO:0000256" key="4">
    <source>
        <dbReference type="ARBA" id="ARBA00022840"/>
    </source>
</evidence>
<evidence type="ECO:0000256" key="1">
    <source>
        <dbReference type="ARBA" id="ARBA00004123"/>
    </source>
</evidence>
<reference evidence="9 10" key="1">
    <citation type="journal article" date="2018" name="New Phytol.">
        <title>Phylogenomics of Endogonaceae and evolution of mycorrhizas within Mucoromycota.</title>
        <authorList>
            <person name="Chang Y."/>
            <person name="Desiro A."/>
            <person name="Na H."/>
            <person name="Sandor L."/>
            <person name="Lipzen A."/>
            <person name="Clum A."/>
            <person name="Barry K."/>
            <person name="Grigoriev I.V."/>
            <person name="Martin F.M."/>
            <person name="Stajich J.E."/>
            <person name="Smith M.E."/>
            <person name="Bonito G."/>
            <person name="Spatafora J.W."/>
        </authorList>
    </citation>
    <scope>NUCLEOTIDE SEQUENCE [LARGE SCALE GENOMIC DNA]</scope>
    <source>
        <strain evidence="9 10">AD002</strain>
    </source>
</reference>
<proteinExistence type="predicted"/>
<evidence type="ECO:0000256" key="5">
    <source>
        <dbReference type="ARBA" id="ARBA00023204"/>
    </source>
</evidence>
<comment type="caution">
    <text evidence="9">The sequence shown here is derived from an EMBL/GenBank/DDBJ whole genome shotgun (WGS) entry which is preliminary data.</text>
</comment>
<dbReference type="GO" id="GO:0005657">
    <property type="term" value="C:replication fork"/>
    <property type="evidence" value="ECO:0007669"/>
    <property type="project" value="TreeGrafter"/>
</dbReference>
<dbReference type="GO" id="GO:0140664">
    <property type="term" value="F:ATP-dependent DNA damage sensor activity"/>
    <property type="evidence" value="ECO:0007669"/>
    <property type="project" value="InterPro"/>
</dbReference>
<name>A0A433QVV7_9FUNG</name>
<dbReference type="AlphaFoldDB" id="A0A433QVV7"/>
<dbReference type="Pfam" id="PF08423">
    <property type="entry name" value="Rad51"/>
    <property type="match status" value="1"/>
</dbReference>
<dbReference type="InterPro" id="IPR010995">
    <property type="entry name" value="DNA_repair_Rad51/TF_NusA_a-hlx"/>
</dbReference>
<dbReference type="GO" id="GO:0033063">
    <property type="term" value="C:Rad51B-Rad51C-Rad51D-XRCC2 complex"/>
    <property type="evidence" value="ECO:0007669"/>
    <property type="project" value="TreeGrafter"/>
</dbReference>
<comment type="subcellular location">
    <subcellularLocation>
        <location evidence="1">Nucleus</location>
    </subcellularLocation>
</comment>
<keyword evidence="4" id="KW-0067">ATP-binding</keyword>
<dbReference type="GO" id="GO:0008821">
    <property type="term" value="F:crossover junction DNA endonuclease activity"/>
    <property type="evidence" value="ECO:0007669"/>
    <property type="project" value="TreeGrafter"/>
</dbReference>
<dbReference type="Gene3D" id="3.40.50.300">
    <property type="entry name" value="P-loop containing nucleotide triphosphate hydrolases"/>
    <property type="match status" value="1"/>
</dbReference>
<evidence type="ECO:0000259" key="8">
    <source>
        <dbReference type="PROSITE" id="PS50162"/>
    </source>
</evidence>
<keyword evidence="2" id="KW-0547">Nucleotide-binding</keyword>
<dbReference type="SUPFAM" id="SSF47794">
    <property type="entry name" value="Rad51 N-terminal domain-like"/>
    <property type="match status" value="1"/>
</dbReference>
<sequence length="414" mass="45676">MSHSVHHDARPVSSLNLNPSLRAKLAKSGYRTVHDLEEASPVELSKELGIPNEEAVRIFQQIRKGITQTFSAAESLERERQRRGISTSSTALDDLLGGSGVPVCKITEFCGEPGIGKTQLGIQLSVNVQIPAALSGAAGEAIYIGMKCLSGLHGDHYTEGSFIAQRVAEMAGVMVERVNGQLRDGVVLSRIHYFRVHDFVELLALMRILDEFLKSHPKVKLVVVDSIAFHFRLNFPDMALRTRLLNSVAQTLMQLASDFDLAVVLMNQMTTKLEQSKLVPALGMWILPMPVIPGHICTQRPILANTPSNAICILGSRKHEPRHPLSAKQYAACPFIQIAQSSRAHNSVSDCGEILNSFHTRHFRISGNKVDFAILFYIQAAGITDVIKLDNLSSRKRPLEPDDDAVYSILEFKI</sequence>
<dbReference type="Proteomes" id="UP000274822">
    <property type="component" value="Unassembled WGS sequence"/>
</dbReference>
<dbReference type="CDD" id="cd19492">
    <property type="entry name" value="Rad51C"/>
    <property type="match status" value="1"/>
</dbReference>
<dbReference type="SUPFAM" id="SSF52540">
    <property type="entry name" value="P-loop containing nucleoside triphosphate hydrolases"/>
    <property type="match status" value="1"/>
</dbReference>
<dbReference type="GO" id="GO:0033065">
    <property type="term" value="C:Rad51C-XRCC3 complex"/>
    <property type="evidence" value="ECO:0007669"/>
    <property type="project" value="TreeGrafter"/>
</dbReference>
<evidence type="ECO:0000313" key="9">
    <source>
        <dbReference type="EMBL" id="RUS33942.1"/>
    </source>
</evidence>
<dbReference type="PROSITE" id="PS50162">
    <property type="entry name" value="RECA_2"/>
    <property type="match status" value="1"/>
</dbReference>
<gene>
    <name evidence="9" type="ORF">BC938DRAFT_483185</name>
</gene>
<dbReference type="GO" id="GO:0000707">
    <property type="term" value="P:meiotic DNA recombinase assembly"/>
    <property type="evidence" value="ECO:0007669"/>
    <property type="project" value="TreeGrafter"/>
</dbReference>
<keyword evidence="5" id="KW-0234">DNA repair</keyword>
<dbReference type="PANTHER" id="PTHR46239:SF1">
    <property type="entry name" value="DNA REPAIR PROTEIN RAD51 HOMOLOG 3"/>
    <property type="match status" value="1"/>
</dbReference>